<evidence type="ECO:0000313" key="2">
    <source>
        <dbReference type="Proteomes" id="UP001430953"/>
    </source>
</evidence>
<accession>A0AAW2GP58</accession>
<name>A0AAW2GP58_9HYME</name>
<reference evidence="1 2" key="1">
    <citation type="submission" date="2023-03" db="EMBL/GenBank/DDBJ databases">
        <title>High recombination rates correlate with genetic variation in Cardiocondyla obscurior ants.</title>
        <authorList>
            <person name="Errbii M."/>
        </authorList>
    </citation>
    <scope>NUCLEOTIDE SEQUENCE [LARGE SCALE GENOMIC DNA]</scope>
    <source>
        <strain evidence="1">Alpha-2009</strain>
        <tissue evidence="1">Whole body</tissue>
    </source>
</reference>
<keyword evidence="2" id="KW-1185">Reference proteome</keyword>
<comment type="caution">
    <text evidence="1">The sequence shown here is derived from an EMBL/GenBank/DDBJ whole genome shotgun (WGS) entry which is preliminary data.</text>
</comment>
<dbReference type="EMBL" id="JADYXP020000003">
    <property type="protein sequence ID" value="KAL0128491.1"/>
    <property type="molecule type" value="Genomic_DNA"/>
</dbReference>
<sequence>MPWNELVAQKWLSLARKGLPEEDRKILLKKYSPPDETAFLRAPRLNLECKAALKTNPVVKQDAYISKVQDQAGIALYNLGEALSDVLRPET</sequence>
<dbReference type="AlphaFoldDB" id="A0AAW2GP58"/>
<gene>
    <name evidence="1" type="ORF">PUN28_003660</name>
</gene>
<organism evidence="1 2">
    <name type="scientific">Cardiocondyla obscurior</name>
    <dbReference type="NCBI Taxonomy" id="286306"/>
    <lineage>
        <taxon>Eukaryota</taxon>
        <taxon>Metazoa</taxon>
        <taxon>Ecdysozoa</taxon>
        <taxon>Arthropoda</taxon>
        <taxon>Hexapoda</taxon>
        <taxon>Insecta</taxon>
        <taxon>Pterygota</taxon>
        <taxon>Neoptera</taxon>
        <taxon>Endopterygota</taxon>
        <taxon>Hymenoptera</taxon>
        <taxon>Apocrita</taxon>
        <taxon>Aculeata</taxon>
        <taxon>Formicoidea</taxon>
        <taxon>Formicidae</taxon>
        <taxon>Myrmicinae</taxon>
        <taxon>Cardiocondyla</taxon>
    </lineage>
</organism>
<protein>
    <submittedName>
        <fullName evidence="1">Uncharacterized protein</fullName>
    </submittedName>
</protein>
<evidence type="ECO:0000313" key="1">
    <source>
        <dbReference type="EMBL" id="KAL0128491.1"/>
    </source>
</evidence>
<proteinExistence type="predicted"/>
<dbReference type="Proteomes" id="UP001430953">
    <property type="component" value="Unassembled WGS sequence"/>
</dbReference>